<dbReference type="GO" id="GO:0046872">
    <property type="term" value="F:metal ion binding"/>
    <property type="evidence" value="ECO:0007669"/>
    <property type="project" value="InterPro"/>
</dbReference>
<dbReference type="RefSeq" id="WP_143528365.1">
    <property type="nucleotide sequence ID" value="NZ_AP019791.1"/>
</dbReference>
<accession>A0A510HNX4</accession>
<name>A0A510HNX4_9ACTN</name>
<organism evidence="2 3">
    <name type="scientific">Rubrobacter xylanophilus</name>
    <dbReference type="NCBI Taxonomy" id="49319"/>
    <lineage>
        <taxon>Bacteria</taxon>
        <taxon>Bacillati</taxon>
        <taxon>Actinomycetota</taxon>
        <taxon>Rubrobacteria</taxon>
        <taxon>Rubrobacterales</taxon>
        <taxon>Rubrobacteraceae</taxon>
        <taxon>Rubrobacter</taxon>
    </lineage>
</organism>
<sequence>MTEIRLTVPDMSCGHCKAAIEGELTKLPTVQANADPDTKIVEVSYDESRVGEKEIKAAIEEAGYTVAA</sequence>
<proteinExistence type="predicted"/>
<keyword evidence="3" id="KW-1185">Reference proteome</keyword>
<dbReference type="Pfam" id="PF00403">
    <property type="entry name" value="HMA"/>
    <property type="match status" value="1"/>
</dbReference>
<dbReference type="OrthoDB" id="9813965at2"/>
<dbReference type="Gene3D" id="3.30.70.100">
    <property type="match status" value="1"/>
</dbReference>
<dbReference type="AlphaFoldDB" id="A0A510HNX4"/>
<dbReference type="PROSITE" id="PS50846">
    <property type="entry name" value="HMA_2"/>
    <property type="match status" value="1"/>
</dbReference>
<dbReference type="EMBL" id="AP019791">
    <property type="protein sequence ID" value="BBL80347.1"/>
    <property type="molecule type" value="Genomic_DNA"/>
</dbReference>
<reference evidence="2" key="1">
    <citation type="journal article" date="2019" name="Microbiol. Resour. Announc.">
        <title>Complete Genome Sequence of Rubrobacter xylanophilus Strain AA3-22, Isolated from Arima Onsen in Japan.</title>
        <authorList>
            <person name="Tomariguchi N."/>
            <person name="Miyazaki K."/>
        </authorList>
    </citation>
    <scope>NUCLEOTIDE SEQUENCE [LARGE SCALE GENOMIC DNA]</scope>
    <source>
        <strain evidence="2">AA3-22</strain>
    </source>
</reference>
<dbReference type="Proteomes" id="UP000318065">
    <property type="component" value="Chromosome"/>
</dbReference>
<dbReference type="InterPro" id="IPR036163">
    <property type="entry name" value="HMA_dom_sf"/>
</dbReference>
<evidence type="ECO:0000313" key="2">
    <source>
        <dbReference type="EMBL" id="BBL80347.1"/>
    </source>
</evidence>
<dbReference type="SUPFAM" id="SSF55008">
    <property type="entry name" value="HMA, heavy metal-associated domain"/>
    <property type="match status" value="1"/>
</dbReference>
<gene>
    <name evidence="2" type="primary">copZ</name>
    <name evidence="2" type="ORF">RxyAA322_22010</name>
</gene>
<dbReference type="InterPro" id="IPR006121">
    <property type="entry name" value="HMA_dom"/>
</dbReference>
<feature type="domain" description="HMA" evidence="1">
    <location>
        <begin position="2"/>
        <end position="67"/>
    </location>
</feature>
<protein>
    <submittedName>
        <fullName evidence="2">Copper chaperone CopZ</fullName>
    </submittedName>
</protein>
<evidence type="ECO:0000259" key="1">
    <source>
        <dbReference type="PROSITE" id="PS50846"/>
    </source>
</evidence>
<dbReference type="CDD" id="cd00371">
    <property type="entry name" value="HMA"/>
    <property type="match status" value="1"/>
</dbReference>
<evidence type="ECO:0000313" key="3">
    <source>
        <dbReference type="Proteomes" id="UP000318065"/>
    </source>
</evidence>